<dbReference type="InterPro" id="IPR036378">
    <property type="entry name" value="FAS1_dom_sf"/>
</dbReference>
<name>A0A2J6RHG5_HYAVF</name>
<dbReference type="EMBL" id="KZ613948">
    <property type="protein sequence ID" value="PMD37961.1"/>
    <property type="molecule type" value="Genomic_DNA"/>
</dbReference>
<dbReference type="PROSITE" id="PS50213">
    <property type="entry name" value="FAS1"/>
    <property type="match status" value="2"/>
</dbReference>
<protein>
    <submittedName>
        <fullName evidence="2">Beta-Ig-H3/fasciclin</fullName>
    </submittedName>
</protein>
<evidence type="ECO:0000313" key="2">
    <source>
        <dbReference type="EMBL" id="PMD37961.1"/>
    </source>
</evidence>
<evidence type="ECO:0000313" key="3">
    <source>
        <dbReference type="Proteomes" id="UP000235786"/>
    </source>
</evidence>
<feature type="non-terminal residue" evidence="2">
    <location>
        <position position="284"/>
    </location>
</feature>
<dbReference type="Proteomes" id="UP000235786">
    <property type="component" value="Unassembled WGS sequence"/>
</dbReference>
<keyword evidence="3" id="KW-1185">Reference proteome</keyword>
<gene>
    <name evidence="2" type="ORF">L207DRAFT_405388</name>
</gene>
<dbReference type="OrthoDB" id="286301at2759"/>
<dbReference type="InterPro" id="IPR050904">
    <property type="entry name" value="Adhesion/Biosynth-related"/>
</dbReference>
<accession>A0A2J6RHG5</accession>
<dbReference type="PANTHER" id="PTHR10900:SF77">
    <property type="entry name" value="FI19380P1"/>
    <property type="match status" value="1"/>
</dbReference>
<organism evidence="2 3">
    <name type="scientific">Hyaloscypha variabilis (strain UAMH 11265 / GT02V1 / F)</name>
    <name type="common">Meliniomyces variabilis</name>
    <dbReference type="NCBI Taxonomy" id="1149755"/>
    <lineage>
        <taxon>Eukaryota</taxon>
        <taxon>Fungi</taxon>
        <taxon>Dikarya</taxon>
        <taxon>Ascomycota</taxon>
        <taxon>Pezizomycotina</taxon>
        <taxon>Leotiomycetes</taxon>
        <taxon>Helotiales</taxon>
        <taxon>Hyaloscyphaceae</taxon>
        <taxon>Hyaloscypha</taxon>
        <taxon>Hyaloscypha variabilis</taxon>
    </lineage>
</organism>
<proteinExistence type="predicted"/>
<dbReference type="AlphaFoldDB" id="A0A2J6RHG5"/>
<dbReference type="Gene3D" id="2.30.180.10">
    <property type="entry name" value="FAS1 domain"/>
    <property type="match status" value="2"/>
</dbReference>
<dbReference type="Pfam" id="PF02469">
    <property type="entry name" value="Fasciclin"/>
    <property type="match status" value="2"/>
</dbReference>
<dbReference type="GO" id="GO:0000329">
    <property type="term" value="C:fungal-type vacuole membrane"/>
    <property type="evidence" value="ECO:0007669"/>
    <property type="project" value="TreeGrafter"/>
</dbReference>
<feature type="domain" description="FAS1" evidence="1">
    <location>
        <begin position="10"/>
        <end position="158"/>
    </location>
</feature>
<feature type="non-terminal residue" evidence="2">
    <location>
        <position position="1"/>
    </location>
</feature>
<sequence length="284" mass="29177">ALLATAASCQSLSDVLVAQKSSLSTLSSLLEGQPAIVKALSSASNITILAPSNDAFTSFLASDAGSKAAKIPSEVASLLTYHVLSGKYPASSFTKSTLFIPTLLNDAAYTNVTGGQRLEARVHAGNVEITSGLGRKSVVEVADVKFDGGVIHVIDTVLQIPSLDSTTAVAAGLTSLADALTEANLVSVVDSLHDVTIFAPTNAAFNAIRSTVTTLTLDQLAGVLEYHVVAGTVGYSSLLSNTTLKTVQGKNVQITIEDGDVWVNSAKVIAADVLVANGVVHVID</sequence>
<dbReference type="SMART" id="SM00554">
    <property type="entry name" value="FAS1"/>
    <property type="match status" value="2"/>
</dbReference>
<dbReference type="GO" id="GO:0016236">
    <property type="term" value="P:macroautophagy"/>
    <property type="evidence" value="ECO:0007669"/>
    <property type="project" value="TreeGrafter"/>
</dbReference>
<feature type="domain" description="FAS1" evidence="1">
    <location>
        <begin position="160"/>
        <end position="284"/>
    </location>
</feature>
<reference evidence="2 3" key="1">
    <citation type="submission" date="2016-04" db="EMBL/GenBank/DDBJ databases">
        <title>A degradative enzymes factory behind the ericoid mycorrhizal symbiosis.</title>
        <authorList>
            <consortium name="DOE Joint Genome Institute"/>
            <person name="Martino E."/>
            <person name="Morin E."/>
            <person name="Grelet G."/>
            <person name="Kuo A."/>
            <person name="Kohler A."/>
            <person name="Daghino S."/>
            <person name="Barry K."/>
            <person name="Choi C."/>
            <person name="Cichocki N."/>
            <person name="Clum A."/>
            <person name="Copeland A."/>
            <person name="Hainaut M."/>
            <person name="Haridas S."/>
            <person name="Labutti K."/>
            <person name="Lindquist E."/>
            <person name="Lipzen A."/>
            <person name="Khouja H.-R."/>
            <person name="Murat C."/>
            <person name="Ohm R."/>
            <person name="Olson A."/>
            <person name="Spatafora J."/>
            <person name="Veneault-Fourrey C."/>
            <person name="Henrissat B."/>
            <person name="Grigoriev I."/>
            <person name="Martin F."/>
            <person name="Perotto S."/>
        </authorList>
    </citation>
    <scope>NUCLEOTIDE SEQUENCE [LARGE SCALE GENOMIC DNA]</scope>
    <source>
        <strain evidence="2 3">F</strain>
    </source>
</reference>
<dbReference type="PANTHER" id="PTHR10900">
    <property type="entry name" value="PERIOSTIN-RELATED"/>
    <property type="match status" value="1"/>
</dbReference>
<dbReference type="FunFam" id="2.30.180.10:FF:000032">
    <property type="entry name" value="Fasciclin domain-containing protein, putative"/>
    <property type="match status" value="1"/>
</dbReference>
<dbReference type="STRING" id="1149755.A0A2J6RHG5"/>
<dbReference type="SUPFAM" id="SSF82153">
    <property type="entry name" value="FAS1 domain"/>
    <property type="match status" value="2"/>
</dbReference>
<dbReference type="InterPro" id="IPR000782">
    <property type="entry name" value="FAS1_domain"/>
</dbReference>
<evidence type="ECO:0000259" key="1">
    <source>
        <dbReference type="PROSITE" id="PS50213"/>
    </source>
</evidence>